<feature type="compositionally biased region" description="Low complexity" evidence="1">
    <location>
        <begin position="121"/>
        <end position="141"/>
    </location>
</feature>
<dbReference type="Gene3D" id="2.120.10.70">
    <property type="entry name" value="Fucose-specific lectin"/>
    <property type="match status" value="1"/>
</dbReference>
<accession>A0AAJ0AK94</accession>
<dbReference type="RefSeq" id="XP_060427981.1">
    <property type="nucleotide sequence ID" value="XM_060577425.1"/>
</dbReference>
<keyword evidence="4" id="KW-1185">Reference proteome</keyword>
<keyword evidence="2" id="KW-0812">Transmembrane</keyword>
<reference evidence="3" key="1">
    <citation type="submission" date="2021-06" db="EMBL/GenBank/DDBJ databases">
        <title>Comparative genomics, transcriptomics and evolutionary studies reveal genomic signatures of adaptation to plant cell wall in hemibiotrophic fungi.</title>
        <authorList>
            <consortium name="DOE Joint Genome Institute"/>
            <person name="Baroncelli R."/>
            <person name="Diaz J.F."/>
            <person name="Benocci T."/>
            <person name="Peng M."/>
            <person name="Battaglia E."/>
            <person name="Haridas S."/>
            <person name="Andreopoulos W."/>
            <person name="Labutti K."/>
            <person name="Pangilinan J."/>
            <person name="Floch G.L."/>
            <person name="Makela M.R."/>
            <person name="Henrissat B."/>
            <person name="Grigoriev I.V."/>
            <person name="Crouch J.A."/>
            <person name="De Vries R.P."/>
            <person name="Sukno S.A."/>
            <person name="Thon M.R."/>
        </authorList>
    </citation>
    <scope>NUCLEOTIDE SEQUENCE</scope>
    <source>
        <strain evidence="3">CBS 193.32</strain>
    </source>
</reference>
<dbReference type="Proteomes" id="UP001224890">
    <property type="component" value="Unassembled WGS sequence"/>
</dbReference>
<dbReference type="EMBL" id="JAHMHR010000028">
    <property type="protein sequence ID" value="KAK1673978.1"/>
    <property type="molecule type" value="Genomic_DNA"/>
</dbReference>
<sequence>MSQAGDHGTQPHHQTHEQPGLEVVPDGQRNYTRAEDWSGLQVDSRPYYVDGGKEALNNHNDSEKIPVTSEQDGVEELESKQPRRRGRLWLMIGGIVLLLVTAAAIIGGMMGAKAANASKVDNSLPTSEASPTSTPTPTTTTKLQSIRQGSPLAVTGWGQSGGVEVFLFYQDHDYQVHRSTYDTTKTSGNSSWQTPDKFNSFADASTRLGASIIQYDSSYQPQTEVFYTNDEGRVLGVSINDALSPNSEEDSIKSMVLSSRVNGSVAAYWPWVLYQESTGGIVEVRNRLRSEFAPAAEWDKKRLNATADSDSRLALVPLSANFSKIAVQGGYGIFYQTSGGLVALIPDLGSDLLAADYADSWPTGFPTVTNMPGGAPFAAFSVPRSSDTLQRVFTYVLYLDNDANINVIYNDASSWVIVQPAALKDVDKDTDITCLIMATTYRDSFQQTVVLGEEAFDPRCYFQRGGLVREVILGSNNKWADNGYVPIS</sequence>
<dbReference type="SUPFAM" id="SSF89372">
    <property type="entry name" value="Fucose-specific lectin"/>
    <property type="match status" value="1"/>
</dbReference>
<evidence type="ECO:0000313" key="3">
    <source>
        <dbReference type="EMBL" id="KAK1673978.1"/>
    </source>
</evidence>
<name>A0AAJ0AK94_9PEZI</name>
<feature type="transmembrane region" description="Helical" evidence="2">
    <location>
        <begin position="88"/>
        <end position="110"/>
    </location>
</feature>
<gene>
    <name evidence="3" type="ORF">BDP55DRAFT_695063</name>
</gene>
<dbReference type="GeneID" id="85461951"/>
<protein>
    <recommendedName>
        <fullName evidence="5">Fucose-specific lectin</fullName>
    </recommendedName>
</protein>
<evidence type="ECO:0000313" key="4">
    <source>
        <dbReference type="Proteomes" id="UP001224890"/>
    </source>
</evidence>
<evidence type="ECO:0000256" key="2">
    <source>
        <dbReference type="SAM" id="Phobius"/>
    </source>
</evidence>
<organism evidence="3 4">
    <name type="scientific">Colletotrichum godetiae</name>
    <dbReference type="NCBI Taxonomy" id="1209918"/>
    <lineage>
        <taxon>Eukaryota</taxon>
        <taxon>Fungi</taxon>
        <taxon>Dikarya</taxon>
        <taxon>Ascomycota</taxon>
        <taxon>Pezizomycotina</taxon>
        <taxon>Sordariomycetes</taxon>
        <taxon>Hypocreomycetidae</taxon>
        <taxon>Glomerellales</taxon>
        <taxon>Glomerellaceae</taxon>
        <taxon>Colletotrichum</taxon>
        <taxon>Colletotrichum acutatum species complex</taxon>
    </lineage>
</organism>
<proteinExistence type="predicted"/>
<evidence type="ECO:0008006" key="5">
    <source>
        <dbReference type="Google" id="ProtNLM"/>
    </source>
</evidence>
<keyword evidence="2" id="KW-0472">Membrane</keyword>
<comment type="caution">
    <text evidence="3">The sequence shown here is derived from an EMBL/GenBank/DDBJ whole genome shotgun (WGS) entry which is preliminary data.</text>
</comment>
<feature type="region of interest" description="Disordered" evidence="1">
    <location>
        <begin position="121"/>
        <end position="147"/>
    </location>
</feature>
<feature type="region of interest" description="Disordered" evidence="1">
    <location>
        <begin position="1"/>
        <end position="81"/>
    </location>
</feature>
<dbReference type="AlphaFoldDB" id="A0AAJ0AK94"/>
<keyword evidence="2" id="KW-1133">Transmembrane helix</keyword>
<evidence type="ECO:0000256" key="1">
    <source>
        <dbReference type="SAM" id="MobiDB-lite"/>
    </source>
</evidence>